<dbReference type="FunFam" id="1.10.10.60:FF:000021">
    <property type="entry name" value="CDC5 cell division cycle 5-like"/>
    <property type="match status" value="1"/>
</dbReference>
<evidence type="ECO:0000256" key="9">
    <source>
        <dbReference type="ARBA" id="ARBA00023187"/>
    </source>
</evidence>
<evidence type="ECO:0000256" key="11">
    <source>
        <dbReference type="ARBA" id="ARBA00023242"/>
    </source>
</evidence>
<keyword evidence="18" id="KW-1185">Reference proteome</keyword>
<dbReference type="CDD" id="cd11659">
    <property type="entry name" value="SANT_CDC5_II"/>
    <property type="match status" value="1"/>
</dbReference>
<dbReference type="PROSITE" id="PS51294">
    <property type="entry name" value="HTH_MYB"/>
    <property type="match status" value="2"/>
</dbReference>
<dbReference type="GO" id="GO:0000398">
    <property type="term" value="P:mRNA splicing, via spliceosome"/>
    <property type="evidence" value="ECO:0007669"/>
    <property type="project" value="InterPro"/>
</dbReference>
<name>A0AA39W5R6_ACESA</name>
<evidence type="ECO:0000259" key="15">
    <source>
        <dbReference type="PROSITE" id="PS50090"/>
    </source>
</evidence>
<keyword evidence="10" id="KW-0234">DNA repair</keyword>
<keyword evidence="3" id="KW-0507">mRNA processing</keyword>
<feature type="compositionally biased region" description="Basic and acidic residues" evidence="14">
    <location>
        <begin position="956"/>
        <end position="970"/>
    </location>
</feature>
<dbReference type="AlphaFoldDB" id="A0AA39W5R6"/>
<feature type="domain" description="Myb-like" evidence="15">
    <location>
        <begin position="2"/>
        <end position="53"/>
    </location>
</feature>
<evidence type="ECO:0000256" key="5">
    <source>
        <dbReference type="ARBA" id="ARBA00022737"/>
    </source>
</evidence>
<dbReference type="EMBL" id="JAUESC010000003">
    <property type="protein sequence ID" value="KAK0602246.1"/>
    <property type="molecule type" value="Genomic_DNA"/>
</dbReference>
<dbReference type="InterPro" id="IPR047240">
    <property type="entry name" value="SANT_CDC5L_II"/>
</dbReference>
<dbReference type="InterPro" id="IPR017930">
    <property type="entry name" value="Myb_dom"/>
</dbReference>
<evidence type="ECO:0000256" key="2">
    <source>
        <dbReference type="ARBA" id="ARBA00010506"/>
    </source>
</evidence>
<keyword evidence="9" id="KW-0508">mRNA splicing</keyword>
<dbReference type="SUPFAM" id="SSF46689">
    <property type="entry name" value="Homeodomain-like"/>
    <property type="match status" value="1"/>
</dbReference>
<feature type="domain" description="HTH myb-type" evidence="16">
    <location>
        <begin position="2"/>
        <end position="57"/>
    </location>
</feature>
<dbReference type="InterPro" id="IPR009057">
    <property type="entry name" value="Homeodomain-like_sf"/>
</dbReference>
<evidence type="ECO:0000313" key="18">
    <source>
        <dbReference type="Proteomes" id="UP001168877"/>
    </source>
</evidence>
<dbReference type="InterPro" id="IPR001005">
    <property type="entry name" value="SANT/Myb"/>
</dbReference>
<evidence type="ECO:0000313" key="17">
    <source>
        <dbReference type="EMBL" id="KAK0602246.1"/>
    </source>
</evidence>
<keyword evidence="5" id="KW-0677">Repeat</keyword>
<keyword evidence="4" id="KW-0747">Spliceosome</keyword>
<accession>A0AA39W5R6</accession>
<sequence>MRIMIKGGVWKNTEDEILKAAVMKYGKNQWARISSLLVRKSAKQCKARWYEWLDPSIKKTEWTREEDEKLLHLAKLMPTQWRTIAPIVGRTPSQCLERYEKLLDAACAKDENYEAGDDPRKLRPGEIDPNPESKPARPDPVDMDEDEKEMLSEARARLANTRGKKAKRKAREKQLEEARRLASLQKRRELKAAGIDNRQRKRKRKGIDYNAEIPFEKKPPPGFYDVADEDRPVEQVNFPTNIEELEGKRRVDQEAQLRKRDTGKNKIAERQDAPSAILQANKLNDPETVRKRSKLMLPAPQISDHELEEIAKMGYASDLAGSEELTEGSEATRALLANYSHTPQLGMTPLRTPQRTPAGKGDAIMMEAENLARLRESQTPLLGGDNPELHPSDFSGVTPKKRDIQTPNPMLTPLSTPGGVGLTPRTGMTPARDGYSLGATPKGTPIRDELHINEDMDMHDGGKLRQADLRRNLRSGLSNLPQPKNEYQIVFQPPSEENDEQEEKIEEDMSDRLAREKAEEEARQQALLRKRSKVLQRELPRPPVASLELIRNSLLRADGDKSSFVPPTSIEQADEMIRKELLTLLEHDNAKYPMEEKVKEKRKGGKRSANGPSVHVPVIEDFEEDEMKEADNLIKEEAQYLRVAMGHENESLDEFVEAHDTCLNDLMYFPTRNAYGLSSVAGNMEKLAALQSEFEIVKKKMDDDKEKALHLEKKVKLLTQGYEKRAENLRNQIQSTVKQMETAGTELECFQALQKQEQFAASSRINGLWEEVQKQKELERILQKRYGDFSAEMQRIHHLIDGYRVQSQKQKEIAAEKHALELAEAAVNQATGQISDDSKPSEELGSAMPVDPPHDENPGPLTDAPQEHANVDQNMDVDSEKEQTIGTDVSLSGVVPSSEERELPNNEVSVDGVAGDIDIVVGSDSIKENQTVDQQTIKDDGFANVDAMPVSSGAGEEVKETPTLNRDSEKQTGTGEEVNEAPTLNGDSEKQTGITDDSTDPEHVQN</sequence>
<evidence type="ECO:0000259" key="16">
    <source>
        <dbReference type="PROSITE" id="PS51294"/>
    </source>
</evidence>
<feature type="region of interest" description="Disordered" evidence="14">
    <location>
        <begin position="930"/>
        <end position="1006"/>
    </location>
</feature>
<reference evidence="17" key="1">
    <citation type="journal article" date="2022" name="Plant J.">
        <title>Strategies of tolerance reflected in two North American maple genomes.</title>
        <authorList>
            <person name="McEvoy S.L."/>
            <person name="Sezen U.U."/>
            <person name="Trouern-Trend A."/>
            <person name="McMahon S.M."/>
            <person name="Schaberg P.G."/>
            <person name="Yang J."/>
            <person name="Wegrzyn J.L."/>
            <person name="Swenson N.G."/>
        </authorList>
    </citation>
    <scope>NUCLEOTIDE SEQUENCE</scope>
    <source>
        <strain evidence="17">NS2018</strain>
    </source>
</reference>
<dbReference type="GO" id="GO:0006281">
    <property type="term" value="P:DNA repair"/>
    <property type="evidence" value="ECO:0007669"/>
    <property type="project" value="UniProtKB-KW"/>
</dbReference>
<dbReference type="Pfam" id="PF13921">
    <property type="entry name" value="Myb_DNA-bind_6"/>
    <property type="match status" value="1"/>
</dbReference>
<organism evidence="17 18">
    <name type="scientific">Acer saccharum</name>
    <name type="common">Sugar maple</name>
    <dbReference type="NCBI Taxonomy" id="4024"/>
    <lineage>
        <taxon>Eukaryota</taxon>
        <taxon>Viridiplantae</taxon>
        <taxon>Streptophyta</taxon>
        <taxon>Embryophyta</taxon>
        <taxon>Tracheophyta</taxon>
        <taxon>Spermatophyta</taxon>
        <taxon>Magnoliopsida</taxon>
        <taxon>eudicotyledons</taxon>
        <taxon>Gunneridae</taxon>
        <taxon>Pentapetalae</taxon>
        <taxon>rosids</taxon>
        <taxon>malvids</taxon>
        <taxon>Sapindales</taxon>
        <taxon>Sapindaceae</taxon>
        <taxon>Hippocastanoideae</taxon>
        <taxon>Acereae</taxon>
        <taxon>Acer</taxon>
    </lineage>
</organism>
<evidence type="ECO:0000256" key="8">
    <source>
        <dbReference type="ARBA" id="ARBA00023125"/>
    </source>
</evidence>
<feature type="compositionally biased region" description="Basic and acidic residues" evidence="14">
    <location>
        <begin position="248"/>
        <end position="272"/>
    </location>
</feature>
<dbReference type="PROSITE" id="PS50090">
    <property type="entry name" value="MYB_LIKE"/>
    <property type="match status" value="2"/>
</dbReference>
<keyword evidence="11" id="KW-0539">Nucleus</keyword>
<evidence type="ECO:0000256" key="4">
    <source>
        <dbReference type="ARBA" id="ARBA00022728"/>
    </source>
</evidence>
<dbReference type="Gene3D" id="1.10.10.60">
    <property type="entry name" value="Homeodomain-like"/>
    <property type="match status" value="2"/>
</dbReference>
<dbReference type="InterPro" id="IPR021786">
    <property type="entry name" value="Cdc5p/Cef1_C"/>
</dbReference>
<feature type="region of interest" description="Disordered" evidence="14">
    <location>
        <begin position="830"/>
        <end position="867"/>
    </location>
</feature>
<dbReference type="Pfam" id="PF11831">
    <property type="entry name" value="Myb_Cef"/>
    <property type="match status" value="1"/>
</dbReference>
<keyword evidence="8" id="KW-0238">DNA-binding</keyword>
<evidence type="ECO:0000256" key="1">
    <source>
        <dbReference type="ARBA" id="ARBA00004123"/>
    </source>
</evidence>
<comment type="caution">
    <text evidence="17">The sequence shown here is derived from an EMBL/GenBank/DDBJ whole genome shotgun (WGS) entry which is preliminary data.</text>
</comment>
<keyword evidence="7 13" id="KW-0175">Coiled coil</keyword>
<dbReference type="GO" id="GO:0003677">
    <property type="term" value="F:DNA binding"/>
    <property type="evidence" value="ECO:0007669"/>
    <property type="project" value="UniProtKB-KW"/>
</dbReference>
<dbReference type="InterPro" id="IPR047242">
    <property type="entry name" value="CDC5L/Cef1"/>
</dbReference>
<feature type="region of interest" description="Disordered" evidence="14">
    <location>
        <begin position="381"/>
        <end position="421"/>
    </location>
</feature>
<comment type="similarity">
    <text evidence="2">Belongs to the CEF1 family.</text>
</comment>
<dbReference type="CDD" id="cd00167">
    <property type="entry name" value="SANT"/>
    <property type="match status" value="1"/>
</dbReference>
<evidence type="ECO:0000256" key="6">
    <source>
        <dbReference type="ARBA" id="ARBA00022763"/>
    </source>
</evidence>
<dbReference type="Proteomes" id="UP001168877">
    <property type="component" value="Unassembled WGS sequence"/>
</dbReference>
<keyword evidence="12" id="KW-0131">Cell cycle</keyword>
<feature type="compositionally biased region" description="Polar residues" evidence="14">
    <location>
        <begin position="405"/>
        <end position="415"/>
    </location>
</feature>
<feature type="region of interest" description="Disordered" evidence="14">
    <location>
        <begin position="248"/>
        <end position="273"/>
    </location>
</feature>
<dbReference type="GO" id="GO:0005681">
    <property type="term" value="C:spliceosomal complex"/>
    <property type="evidence" value="ECO:0007669"/>
    <property type="project" value="UniProtKB-KW"/>
</dbReference>
<feature type="domain" description="HTH myb-type" evidence="16">
    <location>
        <begin position="58"/>
        <end position="107"/>
    </location>
</feature>
<dbReference type="GO" id="GO:0006355">
    <property type="term" value="P:regulation of DNA-templated transcription"/>
    <property type="evidence" value="ECO:0007669"/>
    <property type="project" value="UniProtKB-ARBA"/>
</dbReference>
<evidence type="ECO:0000256" key="12">
    <source>
        <dbReference type="ARBA" id="ARBA00023306"/>
    </source>
</evidence>
<keyword evidence="6" id="KW-0227">DNA damage</keyword>
<evidence type="ECO:0000256" key="10">
    <source>
        <dbReference type="ARBA" id="ARBA00023204"/>
    </source>
</evidence>
<evidence type="ECO:0000256" key="13">
    <source>
        <dbReference type="SAM" id="Coils"/>
    </source>
</evidence>
<dbReference type="SMART" id="SM00717">
    <property type="entry name" value="SANT"/>
    <property type="match status" value="2"/>
</dbReference>
<reference evidence="17" key="2">
    <citation type="submission" date="2023-06" db="EMBL/GenBank/DDBJ databases">
        <authorList>
            <person name="Swenson N.G."/>
            <person name="Wegrzyn J.L."/>
            <person name="Mcevoy S.L."/>
        </authorList>
    </citation>
    <scope>NUCLEOTIDE SEQUENCE</scope>
    <source>
        <strain evidence="17">NS2018</strain>
        <tissue evidence="17">Leaf</tissue>
    </source>
</reference>
<gene>
    <name evidence="17" type="ORF">LWI29_031737</name>
</gene>
<evidence type="ECO:0000256" key="7">
    <source>
        <dbReference type="ARBA" id="ARBA00023054"/>
    </source>
</evidence>
<protein>
    <recommendedName>
        <fullName evidence="19">Cell division cycle 5-like protein</fullName>
    </recommendedName>
</protein>
<feature type="compositionally biased region" description="Basic and acidic residues" evidence="14">
    <location>
        <begin position="113"/>
        <end position="126"/>
    </location>
</feature>
<feature type="domain" description="Myb-like" evidence="15">
    <location>
        <begin position="54"/>
        <end position="103"/>
    </location>
</feature>
<evidence type="ECO:0000256" key="3">
    <source>
        <dbReference type="ARBA" id="ARBA00022664"/>
    </source>
</evidence>
<evidence type="ECO:0008006" key="19">
    <source>
        <dbReference type="Google" id="ProtNLM"/>
    </source>
</evidence>
<feature type="region of interest" description="Disordered" evidence="14">
    <location>
        <begin position="113"/>
        <end position="150"/>
    </location>
</feature>
<comment type="subcellular location">
    <subcellularLocation>
        <location evidence="1">Nucleus</location>
    </subcellularLocation>
</comment>
<dbReference type="PANTHER" id="PTHR45885:SF1">
    <property type="entry name" value="CELL DIVISION CYCLE 5-LIKE PROTEIN"/>
    <property type="match status" value="1"/>
</dbReference>
<dbReference type="PANTHER" id="PTHR45885">
    <property type="entry name" value="CELL DIVISION CYCLE 5-LIKE PROTEIN"/>
    <property type="match status" value="1"/>
</dbReference>
<dbReference type="FunFam" id="1.10.10.60:FF:000091">
    <property type="entry name" value="CDC5 cell division cycle 5-like"/>
    <property type="match status" value="1"/>
</dbReference>
<feature type="coiled-coil region" evidence="13">
    <location>
        <begin position="687"/>
        <end position="746"/>
    </location>
</feature>
<proteinExistence type="inferred from homology"/>
<evidence type="ECO:0000256" key="14">
    <source>
        <dbReference type="SAM" id="MobiDB-lite"/>
    </source>
</evidence>
<dbReference type="GO" id="GO:0000974">
    <property type="term" value="C:Prp19 complex"/>
    <property type="evidence" value="ECO:0007669"/>
    <property type="project" value="InterPro"/>
</dbReference>